<sequence length="118" mass="13454">MPMSKNGVQQFGCFVTFEDLEGYVRSSSCFFVRVSRTFYKIGCLSQYASCSQITETPSGELGDFIPTVNFSRPIREFFTTKSALSRSYRSFCCIKIFVMVFFPFSPRAPAYGLFNCLQ</sequence>
<proteinExistence type="predicted"/>
<protein>
    <submittedName>
        <fullName evidence="1">Uncharacterized protein</fullName>
    </submittedName>
</protein>
<comment type="caution">
    <text evidence="1">The sequence shown here is derived from an EMBL/GenBank/DDBJ whole genome shotgun (WGS) entry which is preliminary data.</text>
</comment>
<name>A0A1D1UNW1_RAMVA</name>
<dbReference type="AlphaFoldDB" id="A0A1D1UNW1"/>
<reference evidence="1 2" key="1">
    <citation type="journal article" date="2016" name="Nat. Commun.">
        <title>Extremotolerant tardigrade genome and improved radiotolerance of human cultured cells by tardigrade-unique protein.</title>
        <authorList>
            <person name="Hashimoto T."/>
            <person name="Horikawa D.D."/>
            <person name="Saito Y."/>
            <person name="Kuwahara H."/>
            <person name="Kozuka-Hata H."/>
            <person name="Shin-I T."/>
            <person name="Minakuchi Y."/>
            <person name="Ohishi K."/>
            <person name="Motoyama A."/>
            <person name="Aizu T."/>
            <person name="Enomoto A."/>
            <person name="Kondo K."/>
            <person name="Tanaka S."/>
            <person name="Hara Y."/>
            <person name="Koshikawa S."/>
            <person name="Sagara H."/>
            <person name="Miura T."/>
            <person name="Yokobori S."/>
            <person name="Miyagawa K."/>
            <person name="Suzuki Y."/>
            <person name="Kubo T."/>
            <person name="Oyama M."/>
            <person name="Kohara Y."/>
            <person name="Fujiyama A."/>
            <person name="Arakawa K."/>
            <person name="Katayama T."/>
            <person name="Toyoda A."/>
            <person name="Kunieda T."/>
        </authorList>
    </citation>
    <scope>NUCLEOTIDE SEQUENCE [LARGE SCALE GENOMIC DNA]</scope>
    <source>
        <strain evidence="1 2">YOKOZUNA-1</strain>
    </source>
</reference>
<dbReference type="Proteomes" id="UP000186922">
    <property type="component" value="Unassembled WGS sequence"/>
</dbReference>
<evidence type="ECO:0000313" key="2">
    <source>
        <dbReference type="Proteomes" id="UP000186922"/>
    </source>
</evidence>
<gene>
    <name evidence="1" type="primary">RvY_01891-1</name>
    <name evidence="1" type="synonym">RvY_01891.1</name>
    <name evidence="1" type="ORF">RvY_01891</name>
</gene>
<organism evidence="1 2">
    <name type="scientific">Ramazzottius varieornatus</name>
    <name type="common">Water bear</name>
    <name type="synonym">Tardigrade</name>
    <dbReference type="NCBI Taxonomy" id="947166"/>
    <lineage>
        <taxon>Eukaryota</taxon>
        <taxon>Metazoa</taxon>
        <taxon>Ecdysozoa</taxon>
        <taxon>Tardigrada</taxon>
        <taxon>Eutardigrada</taxon>
        <taxon>Parachela</taxon>
        <taxon>Hypsibioidea</taxon>
        <taxon>Ramazzottiidae</taxon>
        <taxon>Ramazzottius</taxon>
    </lineage>
</organism>
<keyword evidence="2" id="KW-1185">Reference proteome</keyword>
<evidence type="ECO:0000313" key="1">
    <source>
        <dbReference type="EMBL" id="GAU89332.1"/>
    </source>
</evidence>
<accession>A0A1D1UNW1</accession>
<dbReference type="EMBL" id="BDGG01000001">
    <property type="protein sequence ID" value="GAU89332.1"/>
    <property type="molecule type" value="Genomic_DNA"/>
</dbReference>